<keyword evidence="2" id="KW-0285">Flavoprotein</keyword>
<feature type="domain" description="2Fe-2S ferredoxin-type" evidence="10">
    <location>
        <begin position="290"/>
        <end position="374"/>
    </location>
</feature>
<evidence type="ECO:0000256" key="6">
    <source>
        <dbReference type="ARBA" id="ARBA00023002"/>
    </source>
</evidence>
<dbReference type="GO" id="GO:0051537">
    <property type="term" value="F:2 iron, 2 sulfur cluster binding"/>
    <property type="evidence" value="ECO:0007669"/>
    <property type="project" value="UniProtKB-KW"/>
</dbReference>
<evidence type="ECO:0000259" key="11">
    <source>
        <dbReference type="PROSITE" id="PS51384"/>
    </source>
</evidence>
<comment type="caution">
    <text evidence="12">The sequence shown here is derived from an EMBL/GenBank/DDBJ whole genome shotgun (WGS) entry which is preliminary data.</text>
</comment>
<organism evidence="12 13">
    <name type="scientific">Brucella gallinifaecis</name>
    <dbReference type="NCBI Taxonomy" id="215590"/>
    <lineage>
        <taxon>Bacteria</taxon>
        <taxon>Pseudomonadati</taxon>
        <taxon>Pseudomonadota</taxon>
        <taxon>Alphaproteobacteria</taxon>
        <taxon>Hyphomicrobiales</taxon>
        <taxon>Brucellaceae</taxon>
        <taxon>Brucella/Ochrobactrum group</taxon>
        <taxon>Brucella</taxon>
    </lineage>
</organism>
<dbReference type="Pfam" id="PF00970">
    <property type="entry name" value="FAD_binding_6"/>
    <property type="match status" value="1"/>
</dbReference>
<dbReference type="PANTHER" id="PTHR47354">
    <property type="entry name" value="NADH OXIDOREDUCTASE HCR"/>
    <property type="match status" value="1"/>
</dbReference>
<accession>A0A502BPY2</accession>
<dbReference type="GO" id="GO:0016491">
    <property type="term" value="F:oxidoreductase activity"/>
    <property type="evidence" value="ECO:0007669"/>
    <property type="project" value="UniProtKB-KW"/>
</dbReference>
<keyword evidence="7" id="KW-0408">Iron</keyword>
<evidence type="ECO:0000259" key="10">
    <source>
        <dbReference type="PROSITE" id="PS51085"/>
    </source>
</evidence>
<keyword evidence="6" id="KW-0560">Oxidoreductase</keyword>
<evidence type="ECO:0000256" key="5">
    <source>
        <dbReference type="ARBA" id="ARBA00022827"/>
    </source>
</evidence>
<dbReference type="InterPro" id="IPR050415">
    <property type="entry name" value="MRET"/>
</dbReference>
<keyword evidence="5" id="KW-0274">FAD</keyword>
<evidence type="ECO:0000313" key="12">
    <source>
        <dbReference type="EMBL" id="TPF76602.1"/>
    </source>
</evidence>
<comment type="similarity">
    <text evidence="9">In the N-terminal section; belongs to the FAD-binding oxidoreductase type 6 family.</text>
</comment>
<dbReference type="Gene3D" id="2.40.30.10">
    <property type="entry name" value="Translation factors"/>
    <property type="match status" value="1"/>
</dbReference>
<dbReference type="InterPro" id="IPR012675">
    <property type="entry name" value="Beta-grasp_dom_sf"/>
</dbReference>
<keyword evidence="8" id="KW-0411">Iron-sulfur</keyword>
<evidence type="ECO:0000256" key="4">
    <source>
        <dbReference type="ARBA" id="ARBA00022723"/>
    </source>
</evidence>
<dbReference type="RefSeq" id="WP_140903814.1">
    <property type="nucleotide sequence ID" value="NZ_JBHTMD010000020.1"/>
</dbReference>
<gene>
    <name evidence="12" type="ORF">FHY56_03660</name>
</gene>
<dbReference type="PROSITE" id="PS00197">
    <property type="entry name" value="2FE2S_FER_1"/>
    <property type="match status" value="1"/>
</dbReference>
<dbReference type="InterPro" id="IPR017927">
    <property type="entry name" value="FAD-bd_FR_type"/>
</dbReference>
<evidence type="ECO:0000256" key="1">
    <source>
        <dbReference type="ARBA" id="ARBA00001974"/>
    </source>
</evidence>
<dbReference type="Pfam" id="PF00175">
    <property type="entry name" value="NAD_binding_1"/>
    <property type="match status" value="1"/>
</dbReference>
<dbReference type="Proteomes" id="UP000315388">
    <property type="component" value="Unassembled WGS sequence"/>
</dbReference>
<evidence type="ECO:0000313" key="13">
    <source>
        <dbReference type="Proteomes" id="UP000315388"/>
    </source>
</evidence>
<evidence type="ECO:0000256" key="8">
    <source>
        <dbReference type="ARBA" id="ARBA00023014"/>
    </source>
</evidence>
<feature type="domain" description="FAD-binding FR-type" evidence="11">
    <location>
        <begin position="15"/>
        <end position="122"/>
    </location>
</feature>
<protein>
    <submittedName>
        <fullName evidence="12">Hybrid-cluster NAD(P)-dependent oxidoreductase</fullName>
    </submittedName>
</protein>
<dbReference type="InterPro" id="IPR001041">
    <property type="entry name" value="2Fe-2S_ferredoxin-type"/>
</dbReference>
<dbReference type="CDD" id="cd00207">
    <property type="entry name" value="fer2"/>
    <property type="match status" value="1"/>
</dbReference>
<dbReference type="Pfam" id="PF00111">
    <property type="entry name" value="Fer2"/>
    <property type="match status" value="1"/>
</dbReference>
<keyword evidence="13" id="KW-1185">Reference proteome</keyword>
<dbReference type="GO" id="GO:0046872">
    <property type="term" value="F:metal ion binding"/>
    <property type="evidence" value="ECO:0007669"/>
    <property type="project" value="UniProtKB-KW"/>
</dbReference>
<dbReference type="PROSITE" id="PS51384">
    <property type="entry name" value="FAD_FR"/>
    <property type="match status" value="1"/>
</dbReference>
<evidence type="ECO:0000256" key="7">
    <source>
        <dbReference type="ARBA" id="ARBA00023004"/>
    </source>
</evidence>
<dbReference type="PROSITE" id="PS51085">
    <property type="entry name" value="2FE2S_FER_2"/>
    <property type="match status" value="1"/>
</dbReference>
<keyword evidence="4" id="KW-0479">Metal-binding</keyword>
<dbReference type="Gene3D" id="3.10.20.30">
    <property type="match status" value="1"/>
</dbReference>
<dbReference type="AlphaFoldDB" id="A0A502BPY2"/>
<dbReference type="PRINTS" id="PR00410">
    <property type="entry name" value="PHEHYDRXLASE"/>
</dbReference>
<dbReference type="Gene3D" id="3.40.50.80">
    <property type="entry name" value="Nucleotide-binding domain of ferredoxin-NADP reductase (FNR) module"/>
    <property type="match status" value="1"/>
</dbReference>
<dbReference type="EMBL" id="VEWJ01000002">
    <property type="protein sequence ID" value="TPF76602.1"/>
    <property type="molecule type" value="Genomic_DNA"/>
</dbReference>
<name>A0A502BPY2_9HYPH</name>
<dbReference type="InterPro" id="IPR001433">
    <property type="entry name" value="OxRdtase_FAD/NAD-bd"/>
</dbReference>
<keyword evidence="3" id="KW-0001">2Fe-2S</keyword>
<reference evidence="12 13" key="1">
    <citation type="journal article" date="2003" name="Int. J. Syst. Evol. Microbiol.">
        <title>Towards a standardized format for the description of a novel species (of an established genus): Ochrobactrum gallinifaecis sp. nov.</title>
        <authorList>
            <person name="Kampfer P."/>
            <person name="Buczolits S."/>
            <person name="Albrecht A."/>
            <person name="Busse H.J."/>
            <person name="Stackebrandt E."/>
        </authorList>
    </citation>
    <scope>NUCLEOTIDE SEQUENCE [LARGE SCALE GENOMIC DNA]</scope>
    <source>
        <strain evidence="12 13">ISO 196</strain>
    </source>
</reference>
<dbReference type="InterPro" id="IPR017938">
    <property type="entry name" value="Riboflavin_synthase-like_b-brl"/>
</dbReference>
<dbReference type="InterPro" id="IPR036010">
    <property type="entry name" value="2Fe-2S_ferredoxin-like_sf"/>
</dbReference>
<dbReference type="InterPro" id="IPR006058">
    <property type="entry name" value="2Fe2S_fd_BS"/>
</dbReference>
<dbReference type="InterPro" id="IPR039261">
    <property type="entry name" value="FNR_nucleotide-bd"/>
</dbReference>
<dbReference type="PANTHER" id="PTHR47354:SF6">
    <property type="entry name" value="NADH OXIDOREDUCTASE HCR"/>
    <property type="match status" value="1"/>
</dbReference>
<dbReference type="CDD" id="cd06215">
    <property type="entry name" value="FNR_iron_sulfur_binding_1"/>
    <property type="match status" value="1"/>
</dbReference>
<dbReference type="SUPFAM" id="SSF54292">
    <property type="entry name" value="2Fe-2S ferredoxin-like"/>
    <property type="match status" value="1"/>
</dbReference>
<proteinExistence type="inferred from homology"/>
<evidence type="ECO:0000256" key="2">
    <source>
        <dbReference type="ARBA" id="ARBA00022630"/>
    </source>
</evidence>
<dbReference type="SUPFAM" id="SSF52343">
    <property type="entry name" value="Ferredoxin reductase-like, C-terminal NADP-linked domain"/>
    <property type="match status" value="1"/>
</dbReference>
<sequence length="374" mass="41510">MQPLKYLDEMLPWNDRLQMLQCISAIEEAPDVMTFSFKSLEDNWFRYTPGQFVTLELPIERDDGQGPVLRTYTLSSTPSRPYHISVTVKAQKDSIGTRWMLDHLRPPMTIKAYGPNGDFSLANHPGEKYLFISAGSGITPMVSMTRWLFDCAPETDVAFINCARSPDDIIFRKELELLSSRMEAMRLAFIVEQSSARHVWLGLHGRINHARLELLAPDFLHRKIFCCGPEPFMNGVRGLLEQSGFNMANYHQESFQPASEISDVPAASAVLDSADAYHHAAPAKPAIATANVVFSMSGIEVECTENDTILLAARNGGLKIPSACEFGICGTCKVKCISGETEMNHNGGIRDDEIADGYILACCSRPRGRVEIDA</sequence>
<dbReference type="InterPro" id="IPR008333">
    <property type="entry name" value="Cbr1-like_FAD-bd_dom"/>
</dbReference>
<comment type="cofactor">
    <cofactor evidence="1">
        <name>FAD</name>
        <dbReference type="ChEBI" id="CHEBI:57692"/>
    </cofactor>
</comment>
<dbReference type="OrthoDB" id="9786134at2"/>
<dbReference type="SUPFAM" id="SSF63380">
    <property type="entry name" value="Riboflavin synthase domain-like"/>
    <property type="match status" value="1"/>
</dbReference>
<evidence type="ECO:0000256" key="9">
    <source>
        <dbReference type="ARBA" id="ARBA00061434"/>
    </source>
</evidence>
<evidence type="ECO:0000256" key="3">
    <source>
        <dbReference type="ARBA" id="ARBA00022714"/>
    </source>
</evidence>